<gene>
    <name evidence="6" type="ORF">E4K67_06660</name>
</gene>
<proteinExistence type="inferred from homology"/>
<dbReference type="GO" id="GO:0005524">
    <property type="term" value="F:ATP binding"/>
    <property type="evidence" value="ECO:0007669"/>
    <property type="project" value="UniProtKB-KW"/>
</dbReference>
<sequence length="343" mass="38533">MLKPLLSLQRVGKEFPARGYGKGLSYKAVNEVSLDIYPGETVGLVGESGCGKSTLGYLVLNLLDLSSGEILFEGQNLTDINKAQRRDLKTQIQIVFQDPQSSLNPRFKIEQIVEEPLLLNGWRDKQKRKNRVRQLLDKVGLGEEYLGRFPHELSGGQRQRVAIARAISLNPKLIVLDEPTSALDVSVQAQILNLLKELQRDLNLAYLFISHNLAVVRHLSNKVAVMYFGRIIELADTNELFNNPLHPYTKVLLQSIPNINPEKPLLVELEGEIPTPLKFPLGCSFHSRCSNANDLCREVGPELQLVNEGHWISCSVVSREEEKRREESELVQLNLNIETSVGV</sequence>
<dbReference type="InterPro" id="IPR027417">
    <property type="entry name" value="P-loop_NTPase"/>
</dbReference>
<dbReference type="OrthoDB" id="9806285at2"/>
<dbReference type="InterPro" id="IPR050319">
    <property type="entry name" value="ABC_transp_ATP-bind"/>
</dbReference>
<evidence type="ECO:0000259" key="5">
    <source>
        <dbReference type="PROSITE" id="PS50893"/>
    </source>
</evidence>
<keyword evidence="4 6" id="KW-0067">ATP-binding</keyword>
<protein>
    <submittedName>
        <fullName evidence="6">ATP-binding cassette domain-containing protein</fullName>
    </submittedName>
</protein>
<dbReference type="RefSeq" id="WP_135545632.1">
    <property type="nucleotide sequence ID" value="NZ_SPQQ01000002.1"/>
</dbReference>
<name>A0A4Z0RA20_9FIRM</name>
<dbReference type="Gene3D" id="3.40.50.300">
    <property type="entry name" value="P-loop containing nucleotide triphosphate hydrolases"/>
    <property type="match status" value="1"/>
</dbReference>
<dbReference type="InterPro" id="IPR003439">
    <property type="entry name" value="ABC_transporter-like_ATP-bd"/>
</dbReference>
<dbReference type="NCBIfam" id="TIGR01727">
    <property type="entry name" value="oligo_HPY"/>
    <property type="match status" value="1"/>
</dbReference>
<dbReference type="FunFam" id="3.40.50.300:FF:000016">
    <property type="entry name" value="Oligopeptide ABC transporter ATP-binding component"/>
    <property type="match status" value="1"/>
</dbReference>
<dbReference type="Pfam" id="PF00005">
    <property type="entry name" value="ABC_tran"/>
    <property type="match status" value="1"/>
</dbReference>
<dbReference type="PANTHER" id="PTHR43776">
    <property type="entry name" value="TRANSPORT ATP-BINDING PROTEIN"/>
    <property type="match status" value="1"/>
</dbReference>
<dbReference type="InterPro" id="IPR003593">
    <property type="entry name" value="AAA+_ATPase"/>
</dbReference>
<dbReference type="GO" id="GO:0016887">
    <property type="term" value="F:ATP hydrolysis activity"/>
    <property type="evidence" value="ECO:0007669"/>
    <property type="project" value="InterPro"/>
</dbReference>
<keyword evidence="7" id="KW-1185">Reference proteome</keyword>
<dbReference type="InterPro" id="IPR017871">
    <property type="entry name" value="ABC_transporter-like_CS"/>
</dbReference>
<feature type="domain" description="ABC transporter" evidence="5">
    <location>
        <begin position="6"/>
        <end position="253"/>
    </location>
</feature>
<accession>A0A4Z0RA20</accession>
<dbReference type="Proteomes" id="UP000298460">
    <property type="component" value="Unassembled WGS sequence"/>
</dbReference>
<evidence type="ECO:0000313" key="6">
    <source>
        <dbReference type="EMBL" id="TGE39139.1"/>
    </source>
</evidence>
<dbReference type="PROSITE" id="PS00211">
    <property type="entry name" value="ABC_TRANSPORTER_1"/>
    <property type="match status" value="1"/>
</dbReference>
<evidence type="ECO:0000256" key="4">
    <source>
        <dbReference type="ARBA" id="ARBA00022840"/>
    </source>
</evidence>
<keyword evidence="2" id="KW-0813">Transport</keyword>
<evidence type="ECO:0000256" key="3">
    <source>
        <dbReference type="ARBA" id="ARBA00022741"/>
    </source>
</evidence>
<evidence type="ECO:0000256" key="1">
    <source>
        <dbReference type="ARBA" id="ARBA00005417"/>
    </source>
</evidence>
<dbReference type="InterPro" id="IPR013563">
    <property type="entry name" value="Oligopep_ABC_C"/>
</dbReference>
<evidence type="ECO:0000256" key="2">
    <source>
        <dbReference type="ARBA" id="ARBA00022448"/>
    </source>
</evidence>
<comment type="caution">
    <text evidence="6">The sequence shown here is derived from an EMBL/GenBank/DDBJ whole genome shotgun (WGS) entry which is preliminary data.</text>
</comment>
<dbReference type="EMBL" id="SPQQ01000002">
    <property type="protein sequence ID" value="TGE39139.1"/>
    <property type="molecule type" value="Genomic_DNA"/>
</dbReference>
<dbReference type="GO" id="GO:0055085">
    <property type="term" value="P:transmembrane transport"/>
    <property type="evidence" value="ECO:0007669"/>
    <property type="project" value="UniProtKB-ARBA"/>
</dbReference>
<dbReference type="AlphaFoldDB" id="A0A4Z0RA20"/>
<dbReference type="PANTHER" id="PTHR43776:SF8">
    <property type="entry name" value="ABC TRANSPORTER, ATP-BINDING PROTEIN"/>
    <property type="match status" value="1"/>
</dbReference>
<dbReference type="PROSITE" id="PS50893">
    <property type="entry name" value="ABC_TRANSPORTER_2"/>
    <property type="match status" value="1"/>
</dbReference>
<keyword evidence="3" id="KW-0547">Nucleotide-binding</keyword>
<dbReference type="GO" id="GO:0015833">
    <property type="term" value="P:peptide transport"/>
    <property type="evidence" value="ECO:0007669"/>
    <property type="project" value="InterPro"/>
</dbReference>
<evidence type="ECO:0000313" key="7">
    <source>
        <dbReference type="Proteomes" id="UP000298460"/>
    </source>
</evidence>
<organism evidence="6 7">
    <name type="scientific">Desulfosporosinus fructosivorans</name>
    <dbReference type="NCBI Taxonomy" id="2018669"/>
    <lineage>
        <taxon>Bacteria</taxon>
        <taxon>Bacillati</taxon>
        <taxon>Bacillota</taxon>
        <taxon>Clostridia</taxon>
        <taxon>Eubacteriales</taxon>
        <taxon>Desulfitobacteriaceae</taxon>
        <taxon>Desulfosporosinus</taxon>
    </lineage>
</organism>
<reference evidence="6 7" key="1">
    <citation type="submission" date="2019-03" db="EMBL/GenBank/DDBJ databases">
        <title>Draft Genome Sequence of Desulfosporosinus fructosivorans Strain 63.6F, Isolated from Marine Sediment in the Baltic Sea.</title>
        <authorList>
            <person name="Hausmann B."/>
            <person name="Vandieken V."/>
            <person name="Pjevac P."/>
            <person name="Schreck K."/>
            <person name="Herbold C.W."/>
            <person name="Loy A."/>
        </authorList>
    </citation>
    <scope>NUCLEOTIDE SEQUENCE [LARGE SCALE GENOMIC DNA]</scope>
    <source>
        <strain evidence="6 7">63.6F</strain>
    </source>
</reference>
<dbReference type="SUPFAM" id="SSF52540">
    <property type="entry name" value="P-loop containing nucleoside triphosphate hydrolases"/>
    <property type="match status" value="1"/>
</dbReference>
<dbReference type="CDD" id="cd03257">
    <property type="entry name" value="ABC_NikE_OppD_transporters"/>
    <property type="match status" value="1"/>
</dbReference>
<dbReference type="SMART" id="SM00382">
    <property type="entry name" value="AAA"/>
    <property type="match status" value="1"/>
</dbReference>
<dbReference type="Pfam" id="PF08352">
    <property type="entry name" value="oligo_HPY"/>
    <property type="match status" value="1"/>
</dbReference>
<comment type="similarity">
    <text evidence="1">Belongs to the ABC transporter superfamily.</text>
</comment>